<dbReference type="EMBL" id="FMHW01000002">
    <property type="protein sequence ID" value="SCL28979.1"/>
    <property type="molecule type" value="Genomic_DNA"/>
</dbReference>
<proteinExistence type="predicted"/>
<organism evidence="1 2">
    <name type="scientific">Micromonospora pallida</name>
    <dbReference type="NCBI Taxonomy" id="145854"/>
    <lineage>
        <taxon>Bacteria</taxon>
        <taxon>Bacillati</taxon>
        <taxon>Actinomycetota</taxon>
        <taxon>Actinomycetes</taxon>
        <taxon>Micromonosporales</taxon>
        <taxon>Micromonosporaceae</taxon>
        <taxon>Micromonospora</taxon>
    </lineage>
</organism>
<dbReference type="AlphaFoldDB" id="A0A1C6SI64"/>
<evidence type="ECO:0000313" key="1">
    <source>
        <dbReference type="EMBL" id="SCL28979.1"/>
    </source>
</evidence>
<protein>
    <submittedName>
        <fullName evidence="1">Uncharacterized protein</fullName>
    </submittedName>
</protein>
<accession>A0A1C6SI64</accession>
<name>A0A1C6SI64_9ACTN</name>
<evidence type="ECO:0000313" key="2">
    <source>
        <dbReference type="Proteomes" id="UP000198959"/>
    </source>
</evidence>
<reference evidence="2" key="1">
    <citation type="submission" date="2016-06" db="EMBL/GenBank/DDBJ databases">
        <authorList>
            <person name="Varghese N."/>
            <person name="Submissions Spin"/>
        </authorList>
    </citation>
    <scope>NUCLEOTIDE SEQUENCE [LARGE SCALE GENOMIC DNA]</scope>
    <source>
        <strain evidence="2">DSM 43817</strain>
    </source>
</reference>
<gene>
    <name evidence="1" type="ORF">GA0074692_2641</name>
</gene>
<keyword evidence="2" id="KW-1185">Reference proteome</keyword>
<dbReference type="Proteomes" id="UP000198959">
    <property type="component" value="Unassembled WGS sequence"/>
</dbReference>
<sequence>MPQHADDNLDRLMSQTLDALRTARLPWWEFLRRHTLD</sequence>